<comment type="subcellular location">
    <subcellularLocation>
        <location evidence="1">Membrane</location>
        <topology evidence="1">Multi-pass membrane protein</topology>
    </subcellularLocation>
</comment>
<dbReference type="InterPro" id="IPR013525">
    <property type="entry name" value="ABC2_TM"/>
</dbReference>
<evidence type="ECO:0000313" key="7">
    <source>
        <dbReference type="EMBL" id="KAF9619693.1"/>
    </source>
</evidence>
<dbReference type="PANTHER" id="PTHR48040">
    <property type="entry name" value="PLEIOTROPIC DRUG RESISTANCE PROTEIN 1-LIKE ISOFORM X1"/>
    <property type="match status" value="1"/>
</dbReference>
<accession>A0A835IQ97</accession>
<proteinExistence type="predicted"/>
<evidence type="ECO:0000256" key="4">
    <source>
        <dbReference type="ARBA" id="ARBA00023136"/>
    </source>
</evidence>
<dbReference type="Proteomes" id="UP000631114">
    <property type="component" value="Unassembled WGS sequence"/>
</dbReference>
<dbReference type="SUPFAM" id="SSF52540">
    <property type="entry name" value="P-loop containing nucleoside triphosphate hydrolases"/>
    <property type="match status" value="2"/>
</dbReference>
<dbReference type="EMBL" id="JADFTS010000002">
    <property type="protein sequence ID" value="KAF9619693.1"/>
    <property type="molecule type" value="Genomic_DNA"/>
</dbReference>
<dbReference type="GO" id="GO:0140359">
    <property type="term" value="F:ABC-type transporter activity"/>
    <property type="evidence" value="ECO:0007669"/>
    <property type="project" value="InterPro"/>
</dbReference>
<keyword evidence="3 5" id="KW-1133">Transmembrane helix</keyword>
<sequence>MTIAKLPVFYKQRDLLFYPSRAYSLPTWVLKIPITFVEVVVWVFFTYYVIGYDPNVESLLRQYLLLLLVNQVASGLFRFIAAIERNMIVANTFRAFALLILLVLGVFILSQVNEFLGKQWRHIPVNATEPLGVLVIKSRGFFPHANPSMIFMDEPTSGLDVRAVAIVMRTVRNNVDTGRTVLCTIHQPSINIFEAFDGLFLMKRGGQEIYVGPLGRHSCHLISYFKGVEGVGKIKDGYNPATWMLKVTSGAHENILKIDFTDIYKKSELYGRNKALINELSASSPGSKDLHFATRYSQCIFVQCFDIWYNITIDDIFDYTTELYVGEGTFGDISIGDTITWPMRFVEPI</sequence>
<feature type="transmembrane region" description="Helical" evidence="5">
    <location>
        <begin position="28"/>
        <end position="50"/>
    </location>
</feature>
<dbReference type="OrthoDB" id="66620at2759"/>
<comment type="caution">
    <text evidence="7">The sequence shown here is derived from an EMBL/GenBank/DDBJ whole genome shotgun (WGS) entry which is preliminary data.</text>
</comment>
<dbReference type="Pfam" id="PF01061">
    <property type="entry name" value="ABC2_membrane"/>
    <property type="match status" value="1"/>
</dbReference>
<feature type="transmembrane region" description="Helical" evidence="5">
    <location>
        <begin position="62"/>
        <end position="81"/>
    </location>
</feature>
<keyword evidence="8" id="KW-1185">Reference proteome</keyword>
<protein>
    <recommendedName>
        <fullName evidence="6">ABC-2 type transporter transmembrane domain-containing protein</fullName>
    </recommendedName>
</protein>
<evidence type="ECO:0000256" key="2">
    <source>
        <dbReference type="ARBA" id="ARBA00022692"/>
    </source>
</evidence>
<gene>
    <name evidence="7" type="ORF">IFM89_008370</name>
</gene>
<evidence type="ECO:0000313" key="8">
    <source>
        <dbReference type="Proteomes" id="UP000631114"/>
    </source>
</evidence>
<organism evidence="7 8">
    <name type="scientific">Coptis chinensis</name>
    <dbReference type="NCBI Taxonomy" id="261450"/>
    <lineage>
        <taxon>Eukaryota</taxon>
        <taxon>Viridiplantae</taxon>
        <taxon>Streptophyta</taxon>
        <taxon>Embryophyta</taxon>
        <taxon>Tracheophyta</taxon>
        <taxon>Spermatophyta</taxon>
        <taxon>Magnoliopsida</taxon>
        <taxon>Ranunculales</taxon>
        <taxon>Ranunculaceae</taxon>
        <taxon>Coptidoideae</taxon>
        <taxon>Coptis</taxon>
    </lineage>
</organism>
<evidence type="ECO:0000259" key="6">
    <source>
        <dbReference type="Pfam" id="PF01061"/>
    </source>
</evidence>
<name>A0A835IQ97_9MAGN</name>
<evidence type="ECO:0000256" key="3">
    <source>
        <dbReference type="ARBA" id="ARBA00022989"/>
    </source>
</evidence>
<dbReference type="AlphaFoldDB" id="A0A835IQ97"/>
<dbReference type="GO" id="GO:0016020">
    <property type="term" value="C:membrane"/>
    <property type="evidence" value="ECO:0007669"/>
    <property type="project" value="UniProtKB-SubCell"/>
</dbReference>
<dbReference type="InterPro" id="IPR027417">
    <property type="entry name" value="P-loop_NTPase"/>
</dbReference>
<dbReference type="PANTHER" id="PTHR48040:SF35">
    <property type="entry name" value="ABC TRANSPORTER G FAMILY MEMBER 39-LIKE"/>
    <property type="match status" value="1"/>
</dbReference>
<feature type="domain" description="ABC-2 type transporter transmembrane" evidence="6">
    <location>
        <begin position="2"/>
        <end position="109"/>
    </location>
</feature>
<keyword evidence="2 5" id="KW-0812">Transmembrane</keyword>
<reference evidence="7 8" key="1">
    <citation type="submission" date="2020-10" db="EMBL/GenBank/DDBJ databases">
        <title>The Coptis chinensis genome and diversification of protoberbering-type alkaloids.</title>
        <authorList>
            <person name="Wang B."/>
            <person name="Shu S."/>
            <person name="Song C."/>
            <person name="Liu Y."/>
        </authorList>
    </citation>
    <scope>NUCLEOTIDE SEQUENCE [LARGE SCALE GENOMIC DNA]</scope>
    <source>
        <strain evidence="7">HL-2020</strain>
        <tissue evidence="7">Leaf</tissue>
    </source>
</reference>
<evidence type="ECO:0000256" key="1">
    <source>
        <dbReference type="ARBA" id="ARBA00004141"/>
    </source>
</evidence>
<evidence type="ECO:0000256" key="5">
    <source>
        <dbReference type="SAM" id="Phobius"/>
    </source>
</evidence>
<dbReference type="Gene3D" id="3.40.50.300">
    <property type="entry name" value="P-loop containing nucleotide triphosphate hydrolases"/>
    <property type="match status" value="1"/>
</dbReference>
<keyword evidence="4 5" id="KW-0472">Membrane</keyword>
<feature type="transmembrane region" description="Helical" evidence="5">
    <location>
        <begin position="93"/>
        <end position="112"/>
    </location>
</feature>